<evidence type="ECO:0000256" key="1">
    <source>
        <dbReference type="ARBA" id="ARBA00004196"/>
    </source>
</evidence>
<dbReference type="Pfam" id="PF25990">
    <property type="entry name" value="Beta-barrel_YknX"/>
    <property type="match status" value="1"/>
</dbReference>
<dbReference type="Gene3D" id="2.40.50.100">
    <property type="match status" value="1"/>
</dbReference>
<feature type="coiled-coil region" evidence="3">
    <location>
        <begin position="347"/>
        <end position="374"/>
    </location>
</feature>
<feature type="coiled-coil region" evidence="3">
    <location>
        <begin position="125"/>
        <end position="152"/>
    </location>
</feature>
<dbReference type="GO" id="GO:0030313">
    <property type="term" value="C:cell envelope"/>
    <property type="evidence" value="ECO:0007669"/>
    <property type="project" value="UniProtKB-SubCell"/>
</dbReference>
<dbReference type="Gene3D" id="2.40.30.170">
    <property type="match status" value="1"/>
</dbReference>
<dbReference type="PANTHER" id="PTHR32347">
    <property type="entry name" value="EFFLUX SYSTEM COMPONENT YKNX-RELATED"/>
    <property type="match status" value="1"/>
</dbReference>
<keyword evidence="2 3" id="KW-0175">Coiled coil</keyword>
<dbReference type="EMBL" id="PFWF01000037">
    <property type="protein sequence ID" value="PJA64681.1"/>
    <property type="molecule type" value="Genomic_DNA"/>
</dbReference>
<sequence length="545" mass="58410">MKYKKIILIGLFILLLIDFGLIYQSYKNGQTPSYDFVTVKKGDIAETVSVTGSAEPASQINLQFTSSGRITDIKVSVGDRVASGQVLISQDSSDLAFQSESYEAALAIVQAKLSQLLAGASAEDIALAQTAVSNAQKNLDDVKETLSDAQTTADTSLTDVYEDAQRTLSSSLLTTQTSLQTNADTLDSTELNLYSSASNSQALIDAKNLKFLAELDYNSAKPIVEGVTLSFNQSSIDSALERLKTTTSLSVSALAKTYEVLLSVVVSSQLTQTELDAFKTSIATARINLNTALTNIVSAQQSVVSQKNTNQTSINTAQIALTTAQGALATAQDKLTLELAPPRQSDIDLYTAQVKQAQANLNQVRNQIAQKSLAAPIDGIITDVAFQKGEMASLTQIAISMNSLSDFEVKSDIAESDIAKIKLADPVQITFDAFGENEKWQGKVIKIDPAQTVVAGVVYYQVTIGLSGTDSRIKSGMTANLEIETERHVGVLIIPLRVVGENKTVKIMENGQIKEKQIETGIKNDQGEVEIISGLKEGETIAISK</sequence>
<evidence type="ECO:0000313" key="5">
    <source>
        <dbReference type="EMBL" id="PJA64681.1"/>
    </source>
</evidence>
<evidence type="ECO:0000259" key="4">
    <source>
        <dbReference type="Pfam" id="PF25990"/>
    </source>
</evidence>
<protein>
    <recommendedName>
        <fullName evidence="4">YknX-like beta-barrel domain-containing protein</fullName>
    </recommendedName>
</protein>
<name>A0A2M7YNX2_9BACT</name>
<comment type="caution">
    <text evidence="5">The sequence shown here is derived from an EMBL/GenBank/DDBJ whole genome shotgun (WGS) entry which is preliminary data.</text>
</comment>
<evidence type="ECO:0000256" key="3">
    <source>
        <dbReference type="SAM" id="Coils"/>
    </source>
</evidence>
<dbReference type="PANTHER" id="PTHR32347:SF23">
    <property type="entry name" value="BLL5650 PROTEIN"/>
    <property type="match status" value="1"/>
</dbReference>
<organism evidence="5 6">
    <name type="scientific">Candidatus Portnoybacteria bacterium CG_4_9_14_3_um_filter_40_10</name>
    <dbReference type="NCBI Taxonomy" id="1974804"/>
    <lineage>
        <taxon>Bacteria</taxon>
        <taxon>Candidatus Portnoyibacteriota</taxon>
    </lineage>
</organism>
<feature type="domain" description="YknX-like beta-barrel" evidence="4">
    <location>
        <begin position="407"/>
        <end position="483"/>
    </location>
</feature>
<evidence type="ECO:0000313" key="6">
    <source>
        <dbReference type="Proteomes" id="UP000230434"/>
    </source>
</evidence>
<proteinExistence type="predicted"/>
<dbReference type="Proteomes" id="UP000230434">
    <property type="component" value="Unassembled WGS sequence"/>
</dbReference>
<reference evidence="6" key="1">
    <citation type="submission" date="2017-09" db="EMBL/GenBank/DDBJ databases">
        <title>Depth-based differentiation of microbial function through sediment-hosted aquifers and enrichment of novel symbionts in the deep terrestrial subsurface.</title>
        <authorList>
            <person name="Probst A.J."/>
            <person name="Ladd B."/>
            <person name="Jarett J.K."/>
            <person name="Geller-Mcgrath D.E."/>
            <person name="Sieber C.M.K."/>
            <person name="Emerson J.B."/>
            <person name="Anantharaman K."/>
            <person name="Thomas B.C."/>
            <person name="Malmstrom R."/>
            <person name="Stieglmeier M."/>
            <person name="Klingl A."/>
            <person name="Woyke T."/>
            <person name="Ryan C.M."/>
            <person name="Banfield J.F."/>
        </authorList>
    </citation>
    <scope>NUCLEOTIDE SEQUENCE [LARGE SCALE GENOMIC DNA]</scope>
</reference>
<evidence type="ECO:0000256" key="2">
    <source>
        <dbReference type="ARBA" id="ARBA00023054"/>
    </source>
</evidence>
<dbReference type="Gene3D" id="6.20.50.140">
    <property type="match status" value="1"/>
</dbReference>
<dbReference type="InterPro" id="IPR050465">
    <property type="entry name" value="UPF0194_transport"/>
</dbReference>
<dbReference type="InterPro" id="IPR058636">
    <property type="entry name" value="Beta-barrel_YknX"/>
</dbReference>
<dbReference type="AlphaFoldDB" id="A0A2M7YNX2"/>
<comment type="subcellular location">
    <subcellularLocation>
        <location evidence="1">Cell envelope</location>
    </subcellularLocation>
</comment>
<dbReference type="SUPFAM" id="SSF111369">
    <property type="entry name" value="HlyD-like secretion proteins"/>
    <property type="match status" value="1"/>
</dbReference>
<accession>A0A2M7YNX2</accession>
<gene>
    <name evidence="5" type="ORF">CO159_01680</name>
</gene>